<sequence>MTTRGREFIEGEFRKLFKDWYQPKDRLNSAALKVYRGDARLVIEKILEEFAAMQSKYKLSSKKLPHMENDSPIQLAPGFDPGHVMVINELEHHRVSQSKEVLPRPGRSEANNFAT</sequence>
<name>A0ACC2T1G7_9FUNG</name>
<dbReference type="Proteomes" id="UP001165960">
    <property type="component" value="Unassembled WGS sequence"/>
</dbReference>
<proteinExistence type="predicted"/>
<reference evidence="1" key="1">
    <citation type="submission" date="2022-04" db="EMBL/GenBank/DDBJ databases">
        <title>Genome of the entomopathogenic fungus Entomophthora muscae.</title>
        <authorList>
            <person name="Elya C."/>
            <person name="Lovett B.R."/>
            <person name="Lee E."/>
            <person name="Macias A.M."/>
            <person name="Hajek A.E."/>
            <person name="De Bivort B.L."/>
            <person name="Kasson M.T."/>
            <person name="De Fine Licht H.H."/>
            <person name="Stajich J.E."/>
        </authorList>
    </citation>
    <scope>NUCLEOTIDE SEQUENCE</scope>
    <source>
        <strain evidence="1">Berkeley</strain>
    </source>
</reference>
<accession>A0ACC2T1G7</accession>
<protein>
    <submittedName>
        <fullName evidence="1">Uncharacterized protein</fullName>
    </submittedName>
</protein>
<dbReference type="EMBL" id="QTSX02003738">
    <property type="protein sequence ID" value="KAJ9068413.1"/>
    <property type="molecule type" value="Genomic_DNA"/>
</dbReference>
<organism evidence="1 2">
    <name type="scientific">Entomophthora muscae</name>
    <dbReference type="NCBI Taxonomy" id="34485"/>
    <lineage>
        <taxon>Eukaryota</taxon>
        <taxon>Fungi</taxon>
        <taxon>Fungi incertae sedis</taxon>
        <taxon>Zoopagomycota</taxon>
        <taxon>Entomophthoromycotina</taxon>
        <taxon>Entomophthoromycetes</taxon>
        <taxon>Entomophthorales</taxon>
        <taxon>Entomophthoraceae</taxon>
        <taxon>Entomophthora</taxon>
    </lineage>
</organism>
<comment type="caution">
    <text evidence="1">The sequence shown here is derived from an EMBL/GenBank/DDBJ whole genome shotgun (WGS) entry which is preliminary data.</text>
</comment>
<evidence type="ECO:0000313" key="2">
    <source>
        <dbReference type="Proteomes" id="UP001165960"/>
    </source>
</evidence>
<evidence type="ECO:0000313" key="1">
    <source>
        <dbReference type="EMBL" id="KAJ9068413.1"/>
    </source>
</evidence>
<gene>
    <name evidence="1" type="ORF">DSO57_1028989</name>
</gene>
<keyword evidence="2" id="KW-1185">Reference proteome</keyword>